<name>A3ZQN8_9BACT</name>
<dbReference type="STRING" id="314230.DSM3645_20432"/>
<dbReference type="AlphaFoldDB" id="A3ZQN8"/>
<evidence type="ECO:0000256" key="3">
    <source>
        <dbReference type="ARBA" id="ARBA00022679"/>
    </source>
</evidence>
<dbReference type="PRINTS" id="PR00344">
    <property type="entry name" value="BCTRLSENSOR"/>
</dbReference>
<evidence type="ECO:0000256" key="4">
    <source>
        <dbReference type="ARBA" id="ARBA00022777"/>
    </source>
</evidence>
<keyword evidence="6" id="KW-0472">Membrane</keyword>
<feature type="domain" description="Histidine kinase" evidence="7">
    <location>
        <begin position="629"/>
        <end position="838"/>
    </location>
</feature>
<evidence type="ECO:0000256" key="6">
    <source>
        <dbReference type="SAM" id="Phobius"/>
    </source>
</evidence>
<dbReference type="eggNOG" id="COG4191">
    <property type="taxonomic scope" value="Bacteria"/>
</dbReference>
<keyword evidence="6" id="KW-0812">Transmembrane</keyword>
<evidence type="ECO:0000313" key="8">
    <source>
        <dbReference type="EMBL" id="EAQ80976.1"/>
    </source>
</evidence>
<gene>
    <name evidence="8" type="ORF">DSM3645_20432</name>
</gene>
<sequence>MKNNFEKSRNHSDARRLVWLLTGVGLIAGLIVFCVTAPTLQYIQYQYESSTAQRNRIDAAIAEIDRNLVDGRRDFAEIILAPEGQGTPASDFVKIQDEPWFLELRSAVADLRKDPDFQGSQEVRRLTELLRRIPEMHLEVVSWSKSVAAAELETSKAQRKTQEALHRIRAYFDEMEGKRRLDLALKLRKHAPRSSAGVTVTHDDLVESFRDAAEFEAIANELMQLAILCEKLAAENDVDQLVDLKDNDLKAAFSRLEHTLQRFSGDEEAVSQLAMALREALFGAGSVFDDAHQTIHPGDGGFYVWQREELLGKQEQGPTLRRMEEAFNSFRPVLTDLETRCAKVAEQQRRHADLAGMIAWSIMIVIGVICICAFVFLARRIAGIITQQIEDVERKSSELEIKNSEVRLLQDVAEAANKTASLAETTEYVMRRFAEHSGFLLAIATFTTERGARHVVATEAWREAGLPIEPLVVSCGADRSAKLSVRPLVFDGDDRLSQDGGGHRSGIAMMIRQDAFFVHCHFLSPGVEQPSPRMLRLAEHAATRLSQTLERAQANSRLQELNSKLIDSARHAGMAEVATGVLHNVGNALNSVNTSLSFLRESTTQSSIDDLRRTLDFVTNQSGSLEEFMTSHPKRTLIFPMLSELDARLQTEKETLLAGVEDLRRHVDHINKIVAVQQSLARVQCVLEPTDLTQVLTKAIEWQSDALRHHRVEIASDFSELPLLQLDKHRILEIFGNLLKNAIESIVEAQAPQRRIHVCIRQFRNDRVAIEVKDSGIGVQPENLNNIFTFGFTTKSNGHGFGLHGASLSAKQMGGRLEIESDGIGHGALFRIVLPFVPVAEEALV</sequence>
<evidence type="ECO:0000256" key="2">
    <source>
        <dbReference type="ARBA" id="ARBA00012438"/>
    </source>
</evidence>
<evidence type="ECO:0000259" key="7">
    <source>
        <dbReference type="PROSITE" id="PS50109"/>
    </source>
</evidence>
<dbReference type="GO" id="GO:0000160">
    <property type="term" value="P:phosphorelay signal transduction system"/>
    <property type="evidence" value="ECO:0007669"/>
    <property type="project" value="UniProtKB-KW"/>
</dbReference>
<feature type="transmembrane region" description="Helical" evidence="6">
    <location>
        <begin position="357"/>
        <end position="378"/>
    </location>
</feature>
<dbReference type="GO" id="GO:0004673">
    <property type="term" value="F:protein histidine kinase activity"/>
    <property type="evidence" value="ECO:0007669"/>
    <property type="project" value="UniProtKB-EC"/>
</dbReference>
<dbReference type="InterPro" id="IPR003594">
    <property type="entry name" value="HATPase_dom"/>
</dbReference>
<accession>A3ZQN8</accession>
<comment type="caution">
    <text evidence="8">The sequence shown here is derived from an EMBL/GenBank/DDBJ whole genome shotgun (WGS) entry which is preliminary data.</text>
</comment>
<feature type="transmembrane region" description="Helical" evidence="6">
    <location>
        <begin position="17"/>
        <end position="40"/>
    </location>
</feature>
<organism evidence="8 9">
    <name type="scientific">Blastopirellula marina DSM 3645</name>
    <dbReference type="NCBI Taxonomy" id="314230"/>
    <lineage>
        <taxon>Bacteria</taxon>
        <taxon>Pseudomonadati</taxon>
        <taxon>Planctomycetota</taxon>
        <taxon>Planctomycetia</taxon>
        <taxon>Pirellulales</taxon>
        <taxon>Pirellulaceae</taxon>
        <taxon>Blastopirellula</taxon>
    </lineage>
</organism>
<dbReference type="InterPro" id="IPR004358">
    <property type="entry name" value="Sig_transdc_His_kin-like_C"/>
</dbReference>
<dbReference type="HOGENOM" id="CLU_337008_0_0_0"/>
<comment type="catalytic activity">
    <reaction evidence="1">
        <text>ATP + protein L-histidine = ADP + protein N-phospho-L-histidine.</text>
        <dbReference type="EC" id="2.7.13.3"/>
    </reaction>
</comment>
<evidence type="ECO:0000256" key="1">
    <source>
        <dbReference type="ARBA" id="ARBA00000085"/>
    </source>
</evidence>
<dbReference type="PANTHER" id="PTHR43711:SF28">
    <property type="entry name" value="SENSOR HISTIDINE KINASE YXDK"/>
    <property type="match status" value="1"/>
</dbReference>
<protein>
    <recommendedName>
        <fullName evidence="2">histidine kinase</fullName>
        <ecNumber evidence="2">2.7.13.3</ecNumber>
    </recommendedName>
</protein>
<dbReference type="Pfam" id="PF02518">
    <property type="entry name" value="HATPase_c"/>
    <property type="match status" value="1"/>
</dbReference>
<dbReference type="Gene3D" id="3.30.565.10">
    <property type="entry name" value="Histidine kinase-like ATPase, C-terminal domain"/>
    <property type="match status" value="1"/>
</dbReference>
<reference evidence="8 9" key="1">
    <citation type="submission" date="2006-02" db="EMBL/GenBank/DDBJ databases">
        <authorList>
            <person name="Amann R."/>
            <person name="Ferriera S."/>
            <person name="Johnson J."/>
            <person name="Kravitz S."/>
            <person name="Halpern A."/>
            <person name="Remington K."/>
            <person name="Beeson K."/>
            <person name="Tran B."/>
            <person name="Rogers Y.-H."/>
            <person name="Friedman R."/>
            <person name="Venter J.C."/>
        </authorList>
    </citation>
    <scope>NUCLEOTIDE SEQUENCE [LARGE SCALE GENOMIC DNA]</scope>
    <source>
        <strain evidence="8 9">DSM 3645</strain>
    </source>
</reference>
<keyword evidence="3" id="KW-0808">Transferase</keyword>
<dbReference type="EMBL" id="AANZ01000006">
    <property type="protein sequence ID" value="EAQ80976.1"/>
    <property type="molecule type" value="Genomic_DNA"/>
</dbReference>
<dbReference type="PROSITE" id="PS50109">
    <property type="entry name" value="HIS_KIN"/>
    <property type="match status" value="1"/>
</dbReference>
<dbReference type="Proteomes" id="UP000004358">
    <property type="component" value="Unassembled WGS sequence"/>
</dbReference>
<dbReference type="EC" id="2.7.13.3" evidence="2"/>
<keyword evidence="6" id="KW-1133">Transmembrane helix</keyword>
<proteinExistence type="predicted"/>
<dbReference type="InterPro" id="IPR005467">
    <property type="entry name" value="His_kinase_dom"/>
</dbReference>
<keyword evidence="5" id="KW-0902">Two-component regulatory system</keyword>
<evidence type="ECO:0000313" key="9">
    <source>
        <dbReference type="Proteomes" id="UP000004358"/>
    </source>
</evidence>
<keyword evidence="4 8" id="KW-0418">Kinase</keyword>
<dbReference type="SMART" id="SM00387">
    <property type="entry name" value="HATPase_c"/>
    <property type="match status" value="1"/>
</dbReference>
<dbReference type="InterPro" id="IPR036890">
    <property type="entry name" value="HATPase_C_sf"/>
</dbReference>
<dbReference type="PANTHER" id="PTHR43711">
    <property type="entry name" value="TWO-COMPONENT HISTIDINE KINASE"/>
    <property type="match status" value="1"/>
</dbReference>
<evidence type="ECO:0000256" key="5">
    <source>
        <dbReference type="ARBA" id="ARBA00023012"/>
    </source>
</evidence>
<dbReference type="Gene3D" id="1.10.287.130">
    <property type="match status" value="1"/>
</dbReference>
<dbReference type="InterPro" id="IPR050736">
    <property type="entry name" value="Sensor_HK_Regulatory"/>
</dbReference>
<dbReference type="SUPFAM" id="SSF55874">
    <property type="entry name" value="ATPase domain of HSP90 chaperone/DNA topoisomerase II/histidine kinase"/>
    <property type="match status" value="1"/>
</dbReference>